<accession>A0A0S4LL04</accession>
<gene>
    <name evidence="2" type="ORF">COMA2_250017</name>
</gene>
<dbReference type="InterPro" id="IPR017938">
    <property type="entry name" value="Riboflavin_synthase-like_b-brl"/>
</dbReference>
<proteinExistence type="predicted"/>
<evidence type="ECO:0000256" key="1">
    <source>
        <dbReference type="SAM" id="Phobius"/>
    </source>
</evidence>
<evidence type="ECO:0000313" key="3">
    <source>
        <dbReference type="Proteomes" id="UP000198736"/>
    </source>
</evidence>
<dbReference type="SUPFAM" id="SSF63380">
    <property type="entry name" value="Riboflavin synthase domain-like"/>
    <property type="match status" value="1"/>
</dbReference>
<sequence length="230" mass="24713">MIKIIHPIAGAIAILTIASFWLSTVLSELFGSPPMVVTVKAAIPWGFLVLIPALAATGGSGFAMAKGQRTGLIGRKLRRMPLIAANGILILIPAALFLASKARAAEFDTAFYAVQTLELVAGATNLTLLSLSMRDGLNLTRWRRRSFLRPAQAFSTSLVARDEVAKGTVTFHVKKPDEFEFLAGQAVYVTLSNSAESDAEGRVRIFSIASPPQDPELVIAMAKPSITDRY</sequence>
<dbReference type="AlphaFoldDB" id="A0A0S4LL04"/>
<feature type="transmembrane region" description="Helical" evidence="1">
    <location>
        <begin position="110"/>
        <end position="131"/>
    </location>
</feature>
<keyword evidence="3" id="KW-1185">Reference proteome</keyword>
<keyword evidence="1" id="KW-0812">Transmembrane</keyword>
<feature type="transmembrane region" description="Helical" evidence="1">
    <location>
        <begin position="77"/>
        <end position="98"/>
    </location>
</feature>
<organism evidence="2 3">
    <name type="scientific">Candidatus Nitrospira nitrificans</name>
    <dbReference type="NCBI Taxonomy" id="1742973"/>
    <lineage>
        <taxon>Bacteria</taxon>
        <taxon>Pseudomonadati</taxon>
        <taxon>Nitrospirota</taxon>
        <taxon>Nitrospiria</taxon>
        <taxon>Nitrospirales</taxon>
        <taxon>Nitrospiraceae</taxon>
        <taxon>Nitrospira</taxon>
    </lineage>
</organism>
<feature type="transmembrane region" description="Helical" evidence="1">
    <location>
        <begin position="43"/>
        <end position="65"/>
    </location>
</feature>
<dbReference type="EMBL" id="CZPZ01000018">
    <property type="protein sequence ID" value="CUS36660.1"/>
    <property type="molecule type" value="Genomic_DNA"/>
</dbReference>
<protein>
    <submittedName>
        <fullName evidence="2">Uncharacterized protein</fullName>
    </submittedName>
</protein>
<dbReference type="Gene3D" id="2.40.30.10">
    <property type="entry name" value="Translation factors"/>
    <property type="match status" value="1"/>
</dbReference>
<evidence type="ECO:0000313" key="2">
    <source>
        <dbReference type="EMBL" id="CUS36660.1"/>
    </source>
</evidence>
<keyword evidence="1" id="KW-0472">Membrane</keyword>
<dbReference type="Proteomes" id="UP000198736">
    <property type="component" value="Unassembled WGS sequence"/>
</dbReference>
<dbReference type="STRING" id="1742973.COMA2_250017"/>
<name>A0A0S4LL04_9BACT</name>
<keyword evidence="1" id="KW-1133">Transmembrane helix</keyword>
<reference evidence="3" key="1">
    <citation type="submission" date="2015-10" db="EMBL/GenBank/DDBJ databases">
        <authorList>
            <person name="Luecker S."/>
            <person name="Luecker S."/>
        </authorList>
    </citation>
    <scope>NUCLEOTIDE SEQUENCE [LARGE SCALE GENOMIC DNA]</scope>
</reference>